<protein>
    <submittedName>
        <fullName evidence="3">Methyltransferase domain-containing protein</fullName>
    </submittedName>
</protein>
<sequence>MHKRIGVLVVARDAAGVLPGTLERIPESFRERIEEIVILDDASADDTFPVAAAWARRNRLGRSTVLRHTKRLGHGGTRKAGLRIAIEHGLDVVALLSGDGRYAPESLPSLVGPILDEEADAVIGVPDGSAEGGRVNRICGGVPLRLGERILGAPLRAAHDGFRAYGTAALREIAYEANGDGPEFDTQILIQLRHAAKRIIEVPVPGEAAAADLRQGVGVLRDVLEYRRVGMGFGTSDWVPAAEPDAHEGGWASHESLLAELAGLPMGRVLDLGCADGCFAERVREVGHRVVGVDRTEFDGVRDRMNLFVRADLNYGIPPEARVAAGYDVVLVAGVLQFLVRPERLLREIRSVLRPGGQVYVCVPNAVHWYPRLRFLLGRFDYDRRGILDVSHLRFFTRRSLRGMLVRTGYDILDAQVEALPFGGQRVLARLLPDLFAYRLIARATPHHEDTIGAPSLADEVFGAHYASVPRQQERRHQEA</sequence>
<keyword evidence="4" id="KW-1185">Reference proteome</keyword>
<dbReference type="Proteomes" id="UP000676325">
    <property type="component" value="Unassembled WGS sequence"/>
</dbReference>
<accession>A0A941E6P7</accession>
<name>A0A941E6P7_9ACTN</name>
<dbReference type="GO" id="GO:0032259">
    <property type="term" value="P:methylation"/>
    <property type="evidence" value="ECO:0007669"/>
    <property type="project" value="UniProtKB-KW"/>
</dbReference>
<comment type="caution">
    <text evidence="3">The sequence shown here is derived from an EMBL/GenBank/DDBJ whole genome shotgun (WGS) entry which is preliminary data.</text>
</comment>
<reference evidence="3" key="1">
    <citation type="submission" date="2021-04" db="EMBL/GenBank/DDBJ databases">
        <title>Genome based classification of Actinospica acidithermotolerans sp. nov., an actinobacterium isolated from an Indonesian hot spring.</title>
        <authorList>
            <person name="Kusuma A.B."/>
            <person name="Putra K.E."/>
            <person name="Nafisah S."/>
            <person name="Loh J."/>
            <person name="Nouioui I."/>
            <person name="Goodfellow M."/>
        </authorList>
    </citation>
    <scope>NUCLEOTIDE SEQUENCE</scope>
    <source>
        <strain evidence="3">MGRD01-02</strain>
    </source>
</reference>
<proteinExistence type="inferred from homology"/>
<dbReference type="Pfam" id="PF13489">
    <property type="entry name" value="Methyltransf_23"/>
    <property type="match status" value="1"/>
</dbReference>
<dbReference type="SUPFAM" id="SSF53448">
    <property type="entry name" value="Nucleotide-diphospho-sugar transferases"/>
    <property type="match status" value="1"/>
</dbReference>
<evidence type="ECO:0000313" key="3">
    <source>
        <dbReference type="EMBL" id="MBR7826066.1"/>
    </source>
</evidence>
<organism evidence="3 4">
    <name type="scientific">Actinospica acidithermotolerans</name>
    <dbReference type="NCBI Taxonomy" id="2828514"/>
    <lineage>
        <taxon>Bacteria</taxon>
        <taxon>Bacillati</taxon>
        <taxon>Actinomycetota</taxon>
        <taxon>Actinomycetes</taxon>
        <taxon>Catenulisporales</taxon>
        <taxon>Actinospicaceae</taxon>
        <taxon>Actinospica</taxon>
    </lineage>
</organism>
<dbReference type="GO" id="GO:0008168">
    <property type="term" value="F:methyltransferase activity"/>
    <property type="evidence" value="ECO:0007669"/>
    <property type="project" value="UniProtKB-KW"/>
</dbReference>
<evidence type="ECO:0000313" key="4">
    <source>
        <dbReference type="Proteomes" id="UP000676325"/>
    </source>
</evidence>
<dbReference type="CDD" id="cd04179">
    <property type="entry name" value="DPM_DPG-synthase_like"/>
    <property type="match status" value="1"/>
</dbReference>
<dbReference type="CDD" id="cd02440">
    <property type="entry name" value="AdoMet_MTases"/>
    <property type="match status" value="1"/>
</dbReference>
<keyword evidence="3" id="KW-0808">Transferase</keyword>
<dbReference type="InterPro" id="IPR001173">
    <property type="entry name" value="Glyco_trans_2-like"/>
</dbReference>
<evidence type="ECO:0000259" key="2">
    <source>
        <dbReference type="Pfam" id="PF00535"/>
    </source>
</evidence>
<dbReference type="InterPro" id="IPR050256">
    <property type="entry name" value="Glycosyltransferase_2"/>
</dbReference>
<dbReference type="SUPFAM" id="SSF53335">
    <property type="entry name" value="S-adenosyl-L-methionine-dependent methyltransferases"/>
    <property type="match status" value="1"/>
</dbReference>
<comment type="similarity">
    <text evidence="1">Belongs to the glycosyltransferase 2 family.</text>
</comment>
<dbReference type="InterPro" id="IPR029044">
    <property type="entry name" value="Nucleotide-diphossugar_trans"/>
</dbReference>
<dbReference type="PANTHER" id="PTHR48090">
    <property type="entry name" value="UNDECAPRENYL-PHOSPHATE 4-DEOXY-4-FORMAMIDO-L-ARABINOSE TRANSFERASE-RELATED"/>
    <property type="match status" value="1"/>
</dbReference>
<dbReference type="EMBL" id="JAGSOH010000012">
    <property type="protein sequence ID" value="MBR7826066.1"/>
    <property type="molecule type" value="Genomic_DNA"/>
</dbReference>
<dbReference type="PANTHER" id="PTHR48090:SF7">
    <property type="entry name" value="RFBJ PROTEIN"/>
    <property type="match status" value="1"/>
</dbReference>
<feature type="domain" description="Glycosyltransferase 2-like" evidence="2">
    <location>
        <begin position="9"/>
        <end position="171"/>
    </location>
</feature>
<dbReference type="Pfam" id="PF00535">
    <property type="entry name" value="Glycos_transf_2"/>
    <property type="match status" value="1"/>
</dbReference>
<dbReference type="AlphaFoldDB" id="A0A941E6P7"/>
<dbReference type="Gene3D" id="3.90.550.10">
    <property type="entry name" value="Spore Coat Polysaccharide Biosynthesis Protein SpsA, Chain A"/>
    <property type="match status" value="1"/>
</dbReference>
<dbReference type="InterPro" id="IPR029063">
    <property type="entry name" value="SAM-dependent_MTases_sf"/>
</dbReference>
<dbReference type="Gene3D" id="3.40.50.150">
    <property type="entry name" value="Vaccinia Virus protein VP39"/>
    <property type="match status" value="1"/>
</dbReference>
<keyword evidence="3" id="KW-0489">Methyltransferase</keyword>
<evidence type="ECO:0000256" key="1">
    <source>
        <dbReference type="ARBA" id="ARBA00006739"/>
    </source>
</evidence>
<gene>
    <name evidence="3" type="ORF">KDK95_07115</name>
</gene>